<feature type="non-terminal residue" evidence="2">
    <location>
        <position position="1"/>
    </location>
</feature>
<dbReference type="EMBL" id="MKKU01000480">
    <property type="protein sequence ID" value="RNF10534.1"/>
    <property type="molecule type" value="Genomic_DNA"/>
</dbReference>
<feature type="compositionally biased region" description="Basic residues" evidence="1">
    <location>
        <begin position="24"/>
        <end position="35"/>
    </location>
</feature>
<dbReference type="GeneID" id="40320394"/>
<protein>
    <submittedName>
        <fullName evidence="2">Uncharacterized protein</fullName>
    </submittedName>
</protein>
<proteinExistence type="predicted"/>
<feature type="compositionally biased region" description="Polar residues" evidence="1">
    <location>
        <begin position="235"/>
        <end position="246"/>
    </location>
</feature>
<feature type="region of interest" description="Disordered" evidence="1">
    <location>
        <begin position="1"/>
        <end position="68"/>
    </location>
</feature>
<evidence type="ECO:0000313" key="2">
    <source>
        <dbReference type="EMBL" id="RNF10534.1"/>
    </source>
</evidence>
<comment type="caution">
    <text evidence="2">The sequence shown here is derived from an EMBL/GenBank/DDBJ whole genome shotgun (WGS) entry which is preliminary data.</text>
</comment>
<dbReference type="Proteomes" id="UP000284403">
    <property type="component" value="Unassembled WGS sequence"/>
</dbReference>
<organism evidence="2 3">
    <name type="scientific">Trypanosoma conorhini</name>
    <dbReference type="NCBI Taxonomy" id="83891"/>
    <lineage>
        <taxon>Eukaryota</taxon>
        <taxon>Discoba</taxon>
        <taxon>Euglenozoa</taxon>
        <taxon>Kinetoplastea</taxon>
        <taxon>Metakinetoplastina</taxon>
        <taxon>Trypanosomatida</taxon>
        <taxon>Trypanosomatidae</taxon>
        <taxon>Trypanosoma</taxon>
    </lineage>
</organism>
<sequence length="285" mass="30407">IDRQRRTARRSGAQGALFPPATHTHTHRRSGRAGGHHPAPPRPLRSAHAVCSPTPRSPSHGRSVAQRPRGIHLRQVLPLSAGTSQTFYVFPLPENNNFYRLLLCLPLTEPAPQLVVFDRPLVANMLLLQTSTPGAPGALRGEYTVPAAPRHSTVGPGALVPAAAVADAQSASAAHPVCGAALAPSKALRDSGCVRRDAVNEIIAFPQRDQTRLVTSCRSQRRISPTKSGAAIHATDQTGGSDAARNSSEKRRWAVALRPKTPVPYNAAHLLTVMGVCCGRHLCRT</sequence>
<evidence type="ECO:0000313" key="3">
    <source>
        <dbReference type="Proteomes" id="UP000284403"/>
    </source>
</evidence>
<dbReference type="RefSeq" id="XP_029226230.1">
    <property type="nucleotide sequence ID" value="XM_029373655.1"/>
</dbReference>
<feature type="region of interest" description="Disordered" evidence="1">
    <location>
        <begin position="222"/>
        <end position="251"/>
    </location>
</feature>
<accession>A0A422NYM0</accession>
<name>A0A422NYM0_9TRYP</name>
<gene>
    <name evidence="2" type="ORF">Tco025E_06783</name>
</gene>
<dbReference type="AlphaFoldDB" id="A0A422NYM0"/>
<evidence type="ECO:0000256" key="1">
    <source>
        <dbReference type="SAM" id="MobiDB-lite"/>
    </source>
</evidence>
<keyword evidence="3" id="KW-1185">Reference proteome</keyword>
<reference evidence="2 3" key="1">
    <citation type="journal article" date="2018" name="BMC Genomics">
        <title>Genomic comparison of Trypanosoma conorhini and Trypanosoma rangeli to Trypanosoma cruzi strains of high and low virulence.</title>
        <authorList>
            <person name="Bradwell K.R."/>
            <person name="Koparde V.N."/>
            <person name="Matveyev A.V."/>
            <person name="Serrano M.G."/>
            <person name="Alves J.M."/>
            <person name="Parikh H."/>
            <person name="Huang B."/>
            <person name="Lee V."/>
            <person name="Espinosa-Alvarez O."/>
            <person name="Ortiz P.A."/>
            <person name="Costa-Martins A.G."/>
            <person name="Teixeira M.M."/>
            <person name="Buck G.A."/>
        </authorList>
    </citation>
    <scope>NUCLEOTIDE SEQUENCE [LARGE SCALE GENOMIC DNA]</scope>
    <source>
        <strain evidence="2 3">025E</strain>
    </source>
</reference>